<dbReference type="InterPro" id="IPR026907">
    <property type="entry name" value="GCIP-like"/>
</dbReference>
<dbReference type="InParanoid" id="A9V3S6"/>
<dbReference type="Gene3D" id="1.20.1410.10">
    <property type="entry name" value="I/LWEQ domain"/>
    <property type="match status" value="1"/>
</dbReference>
<dbReference type="Proteomes" id="UP000001357">
    <property type="component" value="Unassembled WGS sequence"/>
</dbReference>
<dbReference type="GO" id="GO:0005634">
    <property type="term" value="C:nucleus"/>
    <property type="evidence" value="ECO:0000318"/>
    <property type="project" value="GO_Central"/>
</dbReference>
<accession>A9V3S6</accession>
<evidence type="ECO:0000313" key="2">
    <source>
        <dbReference type="EMBL" id="EDQ87758.1"/>
    </source>
</evidence>
<evidence type="ECO:0000259" key="1">
    <source>
        <dbReference type="Pfam" id="PF13324"/>
    </source>
</evidence>
<dbReference type="PANTHER" id="PTHR15492:SF1">
    <property type="entry name" value="CYCLIN-D1-BINDING PROTEIN 1"/>
    <property type="match status" value="1"/>
</dbReference>
<keyword evidence="3" id="KW-1185">Reference proteome</keyword>
<evidence type="ECO:0000313" key="3">
    <source>
        <dbReference type="Proteomes" id="UP000001357"/>
    </source>
</evidence>
<dbReference type="AlphaFoldDB" id="A9V3S6"/>
<dbReference type="InterPro" id="IPR049317">
    <property type="entry name" value="GCIP-like_N"/>
</dbReference>
<feature type="domain" description="Cyclin-D1-binding protein 1-like N-terminal" evidence="1">
    <location>
        <begin position="52"/>
        <end position="183"/>
    </location>
</feature>
<dbReference type="EMBL" id="CH991557">
    <property type="protein sequence ID" value="EDQ87758.1"/>
    <property type="molecule type" value="Genomic_DNA"/>
</dbReference>
<dbReference type="GeneID" id="5892653"/>
<dbReference type="RefSeq" id="XP_001747291.1">
    <property type="nucleotide sequence ID" value="XM_001747239.1"/>
</dbReference>
<dbReference type="KEGG" id="mbr:MONBRDRAFT_33113"/>
<organism evidence="2 3">
    <name type="scientific">Monosiga brevicollis</name>
    <name type="common">Choanoflagellate</name>
    <dbReference type="NCBI Taxonomy" id="81824"/>
    <lineage>
        <taxon>Eukaryota</taxon>
        <taxon>Choanoflagellata</taxon>
        <taxon>Craspedida</taxon>
        <taxon>Salpingoecidae</taxon>
        <taxon>Monosiga</taxon>
    </lineage>
</organism>
<reference evidence="2 3" key="1">
    <citation type="journal article" date="2008" name="Nature">
        <title>The genome of the choanoflagellate Monosiga brevicollis and the origin of metazoans.</title>
        <authorList>
            <consortium name="JGI Sequencing"/>
            <person name="King N."/>
            <person name="Westbrook M.J."/>
            <person name="Young S.L."/>
            <person name="Kuo A."/>
            <person name="Abedin M."/>
            <person name="Chapman J."/>
            <person name="Fairclough S."/>
            <person name="Hellsten U."/>
            <person name="Isogai Y."/>
            <person name="Letunic I."/>
            <person name="Marr M."/>
            <person name="Pincus D."/>
            <person name="Putnam N."/>
            <person name="Rokas A."/>
            <person name="Wright K.J."/>
            <person name="Zuzow R."/>
            <person name="Dirks W."/>
            <person name="Good M."/>
            <person name="Goodstein D."/>
            <person name="Lemons D."/>
            <person name="Li W."/>
            <person name="Lyons J.B."/>
            <person name="Morris A."/>
            <person name="Nichols S."/>
            <person name="Richter D.J."/>
            <person name="Salamov A."/>
            <person name="Bork P."/>
            <person name="Lim W.A."/>
            <person name="Manning G."/>
            <person name="Miller W.T."/>
            <person name="McGinnis W."/>
            <person name="Shapiro H."/>
            <person name="Tjian R."/>
            <person name="Grigoriev I.V."/>
            <person name="Rokhsar D."/>
        </authorList>
    </citation>
    <scope>NUCLEOTIDE SEQUENCE [LARGE SCALE GENOMIC DNA]</scope>
    <source>
        <strain evidence="3">MX1 / ATCC 50154</strain>
    </source>
</reference>
<sequence>MSSSAPELFQLLSSYEADAAQAEALFSRGAPLVQREAATNELIQGIQDRCVIAAHNATKIAMCFGSDPIRLDAARACIESLQGSVLDLGNHTLKLSPLYGKCLSEDVLGRVRRILIANHELAVSLVEGRGEAGAPTYTQGVAKIVQAAEHVSAAPWSLMAALQLRVAEREALVLDACEEFAEGIADAEDNLEDDDAGQNDLPDADDLMGNMPTFGAEELPLAKAALGLLRAVHKAFHKIRIDIGRWDEAASLPVEKNLLDGVMDVQSRVDAFVEELYGDDMANVGELAKSLTSAVFGLLREPSDMAAGEPLPDLSSLSLEGAPPSLADDWRLFFRHALRHNLQKLLALVDTVGH</sequence>
<dbReference type="PANTHER" id="PTHR15492">
    <property type="entry name" value="CYCLIN D1-BINDING PROTEIN 1"/>
    <property type="match status" value="1"/>
</dbReference>
<dbReference type="Pfam" id="PF13324">
    <property type="entry name" value="GCIP_N"/>
    <property type="match status" value="1"/>
</dbReference>
<gene>
    <name evidence="2" type="ORF">MONBRDRAFT_33113</name>
</gene>
<proteinExistence type="predicted"/>
<protein>
    <recommendedName>
        <fullName evidence="1">Cyclin-D1-binding protein 1-like N-terminal domain-containing protein</fullName>
    </recommendedName>
</protein>
<name>A9V3S6_MONBE</name>